<dbReference type="GO" id="GO:0015031">
    <property type="term" value="P:protein transport"/>
    <property type="evidence" value="ECO:0007669"/>
    <property type="project" value="UniProtKB-KW"/>
</dbReference>
<dbReference type="InterPro" id="IPR010989">
    <property type="entry name" value="SNARE"/>
</dbReference>
<dbReference type="Gene3D" id="1.20.58.90">
    <property type="match status" value="1"/>
</dbReference>
<dbReference type="FunFam" id="3.30.565.10:FF:000010">
    <property type="entry name" value="Sensor histidine kinase RcsC"/>
    <property type="match status" value="1"/>
</dbReference>
<dbReference type="FunFam" id="1.20.58.90:FF:000004">
    <property type="entry name" value="Syntaxin 10"/>
    <property type="match status" value="1"/>
</dbReference>
<dbReference type="SMART" id="SM00397">
    <property type="entry name" value="t_SNARE"/>
    <property type="match status" value="1"/>
</dbReference>
<keyword evidence="18" id="KW-1185">Reference proteome</keyword>
<dbReference type="GO" id="GO:0000155">
    <property type="term" value="F:phosphorelay sensor kinase activity"/>
    <property type="evidence" value="ECO:0007669"/>
    <property type="project" value="InterPro"/>
</dbReference>
<accession>A0A2P6ND26</accession>
<dbReference type="InterPro" id="IPR004358">
    <property type="entry name" value="Sig_transdc_His_kin-like_C"/>
</dbReference>
<keyword evidence="6 13" id="KW-1133">Transmembrane helix</keyword>
<evidence type="ECO:0000256" key="3">
    <source>
        <dbReference type="ARBA" id="ARBA00022553"/>
    </source>
</evidence>
<comment type="similarity">
    <text evidence="1">Belongs to the syntaxin family.</text>
</comment>
<organism evidence="17 18">
    <name type="scientific">Planoprotostelium fungivorum</name>
    <dbReference type="NCBI Taxonomy" id="1890364"/>
    <lineage>
        <taxon>Eukaryota</taxon>
        <taxon>Amoebozoa</taxon>
        <taxon>Evosea</taxon>
        <taxon>Variosea</taxon>
        <taxon>Cavosteliida</taxon>
        <taxon>Cavosteliaceae</taxon>
        <taxon>Planoprotostelium</taxon>
    </lineage>
</organism>
<comment type="caution">
    <text evidence="17">The sequence shown here is derived from an EMBL/GenBank/DDBJ whole genome shotgun (WGS) entry which is preliminary data.</text>
</comment>
<keyword evidence="12" id="KW-0175">Coiled coil</keyword>
<dbReference type="Gene3D" id="1.10.287.130">
    <property type="match status" value="1"/>
</dbReference>
<evidence type="ECO:0000256" key="6">
    <source>
        <dbReference type="ARBA" id="ARBA00022989"/>
    </source>
</evidence>
<dbReference type="Gene3D" id="1.20.5.110">
    <property type="match status" value="1"/>
</dbReference>
<dbReference type="CDD" id="cd17546">
    <property type="entry name" value="REC_hyHK_CKI1_RcsC-like"/>
    <property type="match status" value="1"/>
</dbReference>
<evidence type="ECO:0000259" key="14">
    <source>
        <dbReference type="PROSITE" id="PS50109"/>
    </source>
</evidence>
<dbReference type="SMART" id="SM00448">
    <property type="entry name" value="REC"/>
    <property type="match status" value="1"/>
</dbReference>
<feature type="domain" description="Response regulatory" evidence="15">
    <location>
        <begin position="770"/>
        <end position="887"/>
    </location>
</feature>
<dbReference type="InterPro" id="IPR015260">
    <property type="entry name" value="Syntaxin-6/10/61_N"/>
</dbReference>
<dbReference type="CDD" id="cd16922">
    <property type="entry name" value="HATPase_EvgS-ArcB-TorS-like"/>
    <property type="match status" value="1"/>
</dbReference>
<keyword evidence="8" id="KW-0333">Golgi apparatus</keyword>
<keyword evidence="9 13" id="KW-0472">Membrane</keyword>
<evidence type="ECO:0000256" key="1">
    <source>
        <dbReference type="ARBA" id="ARBA00009063"/>
    </source>
</evidence>
<evidence type="ECO:0000256" key="11">
    <source>
        <dbReference type="PROSITE-ProRule" id="PRU00169"/>
    </source>
</evidence>
<comment type="subcellular location">
    <subcellularLocation>
        <location evidence="10">Golgi apparatus</location>
        <location evidence="10">trans-Golgi network membrane</location>
        <topology evidence="10">Single-pass type IV membrane protein</topology>
    </subcellularLocation>
</comment>
<evidence type="ECO:0000259" key="15">
    <source>
        <dbReference type="PROSITE" id="PS50110"/>
    </source>
</evidence>
<dbReference type="CDD" id="cd21443">
    <property type="entry name" value="SNARE_NTD_STX6_STX10"/>
    <property type="match status" value="1"/>
</dbReference>
<dbReference type="InterPro" id="IPR036890">
    <property type="entry name" value="HATPase_C_sf"/>
</dbReference>
<dbReference type="PROSITE" id="PS50110">
    <property type="entry name" value="RESPONSE_REGULATORY"/>
    <property type="match status" value="1"/>
</dbReference>
<dbReference type="InterPro" id="IPR005467">
    <property type="entry name" value="His_kinase_dom"/>
</dbReference>
<dbReference type="SMART" id="SM00387">
    <property type="entry name" value="HATPase_c"/>
    <property type="match status" value="1"/>
</dbReference>
<keyword evidence="7" id="KW-0902">Two-component regulatory system</keyword>
<dbReference type="InterPro" id="IPR000727">
    <property type="entry name" value="T_SNARE_dom"/>
</dbReference>
<keyword evidence="5" id="KW-0653">Protein transport</keyword>
<evidence type="ECO:0000256" key="7">
    <source>
        <dbReference type="ARBA" id="ARBA00023012"/>
    </source>
</evidence>
<dbReference type="SUPFAM" id="SSF47661">
    <property type="entry name" value="t-snare proteins"/>
    <property type="match status" value="1"/>
</dbReference>
<dbReference type="SMART" id="SM00388">
    <property type="entry name" value="HisKA"/>
    <property type="match status" value="1"/>
</dbReference>
<evidence type="ECO:0000313" key="17">
    <source>
        <dbReference type="EMBL" id="PRP81863.1"/>
    </source>
</evidence>
<keyword evidence="17" id="KW-0418">Kinase</keyword>
<dbReference type="STRING" id="1890364.A0A2P6ND26"/>
<sequence>MGKRPKISEGDTSMGARSYVEECLQATSEGIWVIERRDDGFRIIFENDRVTRYIPSSLTGIEWKSSQRKGGRYLLKVRLMRSSIDTNIVHVYMRGRHHTLPVERHCSNGLDELLWLRRVVQLVDVSSVFLNADCDASNPDILHVYGTPSYNKMFGFDPIKKWARQELKTDKNVVDHWLKLLNEPHDDTIFREIEVYIHTGEPRISRFSQTYVNSYHRETKKERRLSQGSNSDGWVHRWINITEDVTEKRRLERQAADSARLNETQQTFLDTTKDKMFTFDVVDGQIVFRMLNQRAKEIFKAREYGENIIGKKSRDFGMSEEHYRTILEDVHRLEECGKGEFRRTVEDHMLNRVLHRTIWKMRDGTYGCAVTDVTDFQRLLCELQLALEEKSRFLATMSHEIRTPLTGIMGCIDYVSEMVGTSERDEEMVQIGKICGRQLMDVINDILDYSKIEAGQFRLHVTPARLQTVIEQSMEVVCNQANAKELDLICSSELPLDLIVMVDHTRLRQVLINLLSNAIKFTSEGEILVRSSCTIDGDICHVALSVQDTGIGITEQFKSKLFQPFVQNDSTTTRQFGGTGLGLSISKRFVSMMDGDIQVESTVGLGSIFTVTAKLKITSSLPDSDKFQQSLYISRLLAERTDNVVGVVEQNDTQRKALVDTLRTLNVRCVHSSSLDEAVRSDESSQCKLWLISTNQPEEQISRARENFRRSGVPMVMMGRMTEMIEGEGRISKPVQIDRLLQTLAHHLLKLCPAVNSHHTHRTADLSEVQILVAEDNKLNQRIIATLLNKLGVQCSIVDDGKQAVEACKDDKRKFHMILMDSMVMDGMAATQVIRGMEGEAGRINILGLTADATMEHKEACIKAGMNEVLYKPIDAADLQRAIPVNALLIIDHLDHLTFCFFCSACTDPGSDRLYYGRIWQGPHSSNPTFILLKGFDRHILVEGSTQTLYTGIRPSIMVNQCISSSEPETKACFTGMRIKSNIMSTDPFYVQQGEVSEDLDKLRKHFASWTRQLDARATQTRKFTKTTDKILTEVANLVPDIDQLERTVSIQITHRVKFGITAAEVDSRRSFVEKCKQEVANIRKEVNSSRARDIIQADARNSLIPGSGRANNTLTERIQEAVNQDNQDFIDQQQQQIQDTFKDQDQKLAQVGAVVVNLRELAANIHTEIDTQKVMLDDLTEEVDQADRELKGVVGAVNRMIDATSDTKQLIIIAVLIAVLVLLLIFIFTIK</sequence>
<feature type="transmembrane region" description="Helical" evidence="13">
    <location>
        <begin position="1211"/>
        <end position="1231"/>
    </location>
</feature>
<dbReference type="CDD" id="cd00082">
    <property type="entry name" value="HisKA"/>
    <property type="match status" value="1"/>
</dbReference>
<dbReference type="PRINTS" id="PR00344">
    <property type="entry name" value="BCTRLSENSOR"/>
</dbReference>
<dbReference type="InterPro" id="IPR011006">
    <property type="entry name" value="CheY-like_superfamily"/>
</dbReference>
<name>A0A2P6ND26_9EUKA</name>
<dbReference type="Pfam" id="PF09177">
    <property type="entry name" value="STX6_10_61_N"/>
    <property type="match status" value="1"/>
</dbReference>
<dbReference type="InParanoid" id="A0A2P6ND26"/>
<evidence type="ECO:0000256" key="8">
    <source>
        <dbReference type="ARBA" id="ARBA00023034"/>
    </source>
</evidence>
<dbReference type="SUPFAM" id="SSF58038">
    <property type="entry name" value="SNARE fusion complex"/>
    <property type="match status" value="1"/>
</dbReference>
<reference evidence="17 18" key="1">
    <citation type="journal article" date="2018" name="Genome Biol. Evol.">
        <title>Multiple Roots of Fruiting Body Formation in Amoebozoa.</title>
        <authorList>
            <person name="Hillmann F."/>
            <person name="Forbes G."/>
            <person name="Novohradska S."/>
            <person name="Ferling I."/>
            <person name="Riege K."/>
            <person name="Groth M."/>
            <person name="Westermann M."/>
            <person name="Marz M."/>
            <person name="Spaller T."/>
            <person name="Winckler T."/>
            <person name="Schaap P."/>
            <person name="Glockner G."/>
        </authorList>
    </citation>
    <scope>NUCLEOTIDE SEQUENCE [LARGE SCALE GENOMIC DNA]</scope>
    <source>
        <strain evidence="17 18">Jena</strain>
    </source>
</reference>
<feature type="coiled-coil region" evidence="12">
    <location>
        <begin position="1170"/>
        <end position="1197"/>
    </location>
</feature>
<dbReference type="PROSITE" id="PS50192">
    <property type="entry name" value="T_SNARE"/>
    <property type="match status" value="1"/>
</dbReference>
<dbReference type="PROSITE" id="PS50109">
    <property type="entry name" value="HIS_KIN"/>
    <property type="match status" value="1"/>
</dbReference>
<dbReference type="Gene3D" id="3.30.565.10">
    <property type="entry name" value="Histidine kinase-like ATPase, C-terminal domain"/>
    <property type="match status" value="1"/>
</dbReference>
<keyword evidence="17" id="KW-0808">Transferase</keyword>
<dbReference type="InterPro" id="IPR003594">
    <property type="entry name" value="HATPase_dom"/>
</dbReference>
<dbReference type="PANTHER" id="PTHR45339">
    <property type="entry name" value="HYBRID SIGNAL TRANSDUCTION HISTIDINE KINASE J"/>
    <property type="match status" value="1"/>
</dbReference>
<dbReference type="InterPro" id="IPR001789">
    <property type="entry name" value="Sig_transdc_resp-reg_receiver"/>
</dbReference>
<dbReference type="SUPFAM" id="SSF47384">
    <property type="entry name" value="Homodimeric domain of signal transducing histidine kinase"/>
    <property type="match status" value="1"/>
</dbReference>
<evidence type="ECO:0000256" key="5">
    <source>
        <dbReference type="ARBA" id="ARBA00022927"/>
    </source>
</evidence>
<proteinExistence type="inferred from homology"/>
<dbReference type="AlphaFoldDB" id="A0A2P6ND26"/>
<feature type="domain" description="Histidine kinase" evidence="14">
    <location>
        <begin position="396"/>
        <end position="617"/>
    </location>
</feature>
<evidence type="ECO:0000256" key="10">
    <source>
        <dbReference type="ARBA" id="ARBA00037801"/>
    </source>
</evidence>
<dbReference type="InterPro" id="IPR036097">
    <property type="entry name" value="HisK_dim/P_sf"/>
</dbReference>
<dbReference type="EMBL" id="MDYQ01000115">
    <property type="protein sequence ID" value="PRP81863.1"/>
    <property type="molecule type" value="Genomic_DNA"/>
</dbReference>
<dbReference type="OrthoDB" id="18630at2759"/>
<dbReference type="GO" id="GO:0005794">
    <property type="term" value="C:Golgi apparatus"/>
    <property type="evidence" value="ECO:0007669"/>
    <property type="project" value="UniProtKB-SubCell"/>
</dbReference>
<dbReference type="PANTHER" id="PTHR45339:SF1">
    <property type="entry name" value="HYBRID SIGNAL TRANSDUCTION HISTIDINE KINASE J"/>
    <property type="match status" value="1"/>
</dbReference>
<evidence type="ECO:0000256" key="13">
    <source>
        <dbReference type="SAM" id="Phobius"/>
    </source>
</evidence>
<protein>
    <submittedName>
        <fullName evidence="17">Integral membrane sensor hybrid histidine kinase</fullName>
    </submittedName>
</protein>
<keyword evidence="4 13" id="KW-0812">Transmembrane</keyword>
<dbReference type="SUPFAM" id="SSF52172">
    <property type="entry name" value="CheY-like"/>
    <property type="match status" value="2"/>
</dbReference>
<feature type="modified residue" description="4-aspartylphosphate" evidence="11">
    <location>
        <position position="821"/>
    </location>
</feature>
<feature type="domain" description="T-SNARE coiled-coil homology" evidence="16">
    <location>
        <begin position="1139"/>
        <end position="1201"/>
    </location>
</feature>
<dbReference type="GO" id="GO:0048193">
    <property type="term" value="P:Golgi vesicle transport"/>
    <property type="evidence" value="ECO:0007669"/>
    <property type="project" value="InterPro"/>
</dbReference>
<keyword evidence="2" id="KW-0813">Transport</keyword>
<evidence type="ECO:0000313" key="18">
    <source>
        <dbReference type="Proteomes" id="UP000241769"/>
    </source>
</evidence>
<dbReference type="Gene3D" id="3.40.50.2300">
    <property type="match status" value="1"/>
</dbReference>
<dbReference type="Pfam" id="PF00512">
    <property type="entry name" value="HisKA"/>
    <property type="match status" value="1"/>
</dbReference>
<evidence type="ECO:0000256" key="2">
    <source>
        <dbReference type="ARBA" id="ARBA00022448"/>
    </source>
</evidence>
<evidence type="ECO:0000259" key="16">
    <source>
        <dbReference type="PROSITE" id="PS50192"/>
    </source>
</evidence>
<evidence type="ECO:0000256" key="4">
    <source>
        <dbReference type="ARBA" id="ARBA00022692"/>
    </source>
</evidence>
<dbReference type="CDD" id="cd15841">
    <property type="entry name" value="SNARE_Qc"/>
    <property type="match status" value="1"/>
</dbReference>
<dbReference type="GO" id="GO:0016020">
    <property type="term" value="C:membrane"/>
    <property type="evidence" value="ECO:0007669"/>
    <property type="project" value="InterPro"/>
</dbReference>
<dbReference type="Pfam" id="PF02518">
    <property type="entry name" value="HATPase_c"/>
    <property type="match status" value="1"/>
</dbReference>
<evidence type="ECO:0000256" key="9">
    <source>
        <dbReference type="ARBA" id="ARBA00023136"/>
    </source>
</evidence>
<dbReference type="InterPro" id="IPR003661">
    <property type="entry name" value="HisK_dim/P_dom"/>
</dbReference>
<dbReference type="Proteomes" id="UP000241769">
    <property type="component" value="Unassembled WGS sequence"/>
</dbReference>
<dbReference type="SUPFAM" id="SSF55874">
    <property type="entry name" value="ATPase domain of HSP90 chaperone/DNA topoisomerase II/histidine kinase"/>
    <property type="match status" value="1"/>
</dbReference>
<dbReference type="Pfam" id="PF00072">
    <property type="entry name" value="Response_reg"/>
    <property type="match status" value="1"/>
</dbReference>
<keyword evidence="3 11" id="KW-0597">Phosphoprotein</keyword>
<evidence type="ECO:0000256" key="12">
    <source>
        <dbReference type="SAM" id="Coils"/>
    </source>
</evidence>
<gene>
    <name evidence="17" type="ORF">PROFUN_08727</name>
</gene>